<evidence type="ECO:0000256" key="5">
    <source>
        <dbReference type="ARBA" id="ARBA00022750"/>
    </source>
</evidence>
<keyword evidence="7 9" id="KW-1133">Transmembrane helix</keyword>
<gene>
    <name evidence="9 12" type="primary">lspA</name>
    <name evidence="12" type="ORF">DQ226_07260</name>
</gene>
<dbReference type="PROSITE" id="PS00855">
    <property type="entry name" value="SPASE_II"/>
    <property type="match status" value="1"/>
</dbReference>
<name>A0A365PB11_9ACTN</name>
<keyword evidence="3 9" id="KW-0645">Protease</keyword>
<dbReference type="GO" id="GO:0004190">
    <property type="term" value="F:aspartic-type endopeptidase activity"/>
    <property type="evidence" value="ECO:0007669"/>
    <property type="project" value="UniProtKB-UniRule"/>
</dbReference>
<dbReference type="NCBIfam" id="TIGR00077">
    <property type="entry name" value="lspA"/>
    <property type="match status" value="1"/>
</dbReference>
<comment type="caution">
    <text evidence="12">The sequence shown here is derived from an EMBL/GenBank/DDBJ whole genome shotgun (WGS) entry which is preliminary data.</text>
</comment>
<evidence type="ECO:0000256" key="11">
    <source>
        <dbReference type="RuleBase" id="RU004181"/>
    </source>
</evidence>
<dbReference type="UniPathway" id="UPA00665"/>
<comment type="subcellular location">
    <subcellularLocation>
        <location evidence="9">Cell membrane</location>
        <topology evidence="9">Multi-pass membrane protein</topology>
    </subcellularLocation>
</comment>
<keyword evidence="6 9" id="KW-0378">Hydrolase</keyword>
<evidence type="ECO:0000256" key="2">
    <source>
        <dbReference type="ARBA" id="ARBA00022475"/>
    </source>
</evidence>
<dbReference type="AlphaFoldDB" id="A0A365PB11"/>
<dbReference type="GO" id="GO:0005886">
    <property type="term" value="C:plasma membrane"/>
    <property type="evidence" value="ECO:0007669"/>
    <property type="project" value="UniProtKB-SubCell"/>
</dbReference>
<feature type="transmembrane region" description="Helical" evidence="9">
    <location>
        <begin position="143"/>
        <end position="162"/>
    </location>
</feature>
<evidence type="ECO:0000256" key="6">
    <source>
        <dbReference type="ARBA" id="ARBA00022801"/>
    </source>
</evidence>
<keyword evidence="2 9" id="KW-1003">Cell membrane</keyword>
<evidence type="ECO:0000313" key="13">
    <source>
        <dbReference type="Proteomes" id="UP000252187"/>
    </source>
</evidence>
<dbReference type="Pfam" id="PF01252">
    <property type="entry name" value="Peptidase_A8"/>
    <property type="match status" value="1"/>
</dbReference>
<feature type="active site" evidence="9">
    <location>
        <position position="133"/>
    </location>
</feature>
<dbReference type="EC" id="3.4.23.36" evidence="9"/>
<dbReference type="PANTHER" id="PTHR33695">
    <property type="entry name" value="LIPOPROTEIN SIGNAL PEPTIDASE"/>
    <property type="match status" value="1"/>
</dbReference>
<comment type="pathway">
    <text evidence="9">Protein modification; lipoprotein biosynthesis (signal peptide cleavage).</text>
</comment>
<comment type="similarity">
    <text evidence="1 9 11">Belongs to the peptidase A8 family.</text>
</comment>
<feature type="transmembrane region" description="Helical" evidence="9">
    <location>
        <begin position="68"/>
        <end position="95"/>
    </location>
</feature>
<evidence type="ECO:0000256" key="9">
    <source>
        <dbReference type="HAMAP-Rule" id="MF_00161"/>
    </source>
</evidence>
<dbReference type="InterPro" id="IPR001872">
    <property type="entry name" value="Peptidase_A8"/>
</dbReference>
<dbReference type="PANTHER" id="PTHR33695:SF1">
    <property type="entry name" value="LIPOPROTEIN SIGNAL PEPTIDASE"/>
    <property type="match status" value="1"/>
</dbReference>
<sequence>MSKDVNPVTEPPRQSEQGALARTALVVSVMLLAAADLGAKAWAGGALADDHTVDLGPMQLRLGFNSGVAFSLGAGLPAGVVLGITGLIIGALALFTWRATGTATRTVRLALALVLGGAVANFIDRAPDGVVTDYLHTGWFPTFNLADVFITGGAVVLIVATLTGRDRIEVWETPEVAARQVRGPHDN</sequence>
<evidence type="ECO:0000256" key="1">
    <source>
        <dbReference type="ARBA" id="ARBA00006139"/>
    </source>
</evidence>
<evidence type="ECO:0000256" key="7">
    <source>
        <dbReference type="ARBA" id="ARBA00022989"/>
    </source>
</evidence>
<feature type="active site" evidence="9">
    <location>
        <position position="147"/>
    </location>
</feature>
<comment type="catalytic activity">
    <reaction evidence="9 10">
        <text>Release of signal peptides from bacterial membrane prolipoproteins. Hydrolyzes -Xaa-Yaa-Zaa-|-(S,diacylglyceryl)Cys-, in which Xaa is hydrophobic (preferably Leu), and Yaa (Ala or Ser) and Zaa (Gly or Ala) have small, neutral side chains.</text>
        <dbReference type="EC" id="3.4.23.36"/>
    </reaction>
</comment>
<evidence type="ECO:0000256" key="10">
    <source>
        <dbReference type="RuleBase" id="RU000594"/>
    </source>
</evidence>
<evidence type="ECO:0000256" key="3">
    <source>
        <dbReference type="ARBA" id="ARBA00022670"/>
    </source>
</evidence>
<evidence type="ECO:0000313" key="12">
    <source>
        <dbReference type="EMBL" id="RBA37348.1"/>
    </source>
</evidence>
<keyword evidence="4 9" id="KW-0812">Transmembrane</keyword>
<comment type="function">
    <text evidence="9 10">This protein specifically catalyzes the removal of signal peptides from prolipoproteins.</text>
</comment>
<evidence type="ECO:0000256" key="8">
    <source>
        <dbReference type="ARBA" id="ARBA00023136"/>
    </source>
</evidence>
<keyword evidence="5 9" id="KW-0064">Aspartyl protease</keyword>
<proteinExistence type="inferred from homology"/>
<reference evidence="12 13" key="1">
    <citation type="submission" date="2018-06" db="EMBL/GenBank/DDBJ databases">
        <title>Whole genome sequencing of four bacterial strains from South Shetland trench revealing bio-synthetic gene clusters.</title>
        <authorList>
            <person name="Abdel-Mageed W.M."/>
            <person name="Lehri B."/>
            <person name="Jarmusch S.A."/>
            <person name="Miranda K."/>
            <person name="Goodfellow M."/>
            <person name="Jaspars M."/>
            <person name="Karlyshev A.V."/>
        </authorList>
    </citation>
    <scope>NUCLEOTIDE SEQUENCE [LARGE SCALE GENOMIC DNA]</scope>
    <source>
        <strain evidence="12 13">SST1</strain>
    </source>
</reference>
<keyword evidence="8 9" id="KW-0472">Membrane</keyword>
<evidence type="ECO:0000256" key="4">
    <source>
        <dbReference type="ARBA" id="ARBA00022692"/>
    </source>
</evidence>
<dbReference type="PRINTS" id="PR00781">
    <property type="entry name" value="LIPOSIGPTASE"/>
</dbReference>
<protein>
    <recommendedName>
        <fullName evidence="9">Lipoprotein signal peptidase</fullName>
        <ecNumber evidence="9">3.4.23.36</ecNumber>
    </recommendedName>
    <alternativeName>
        <fullName evidence="9">Prolipoprotein signal peptidase</fullName>
    </alternativeName>
    <alternativeName>
        <fullName evidence="9">Signal peptidase II</fullName>
        <shortName evidence="9">SPase II</shortName>
    </alternativeName>
</protein>
<dbReference type="HAMAP" id="MF_00161">
    <property type="entry name" value="LspA"/>
    <property type="match status" value="1"/>
</dbReference>
<dbReference type="EMBL" id="QNTT01000014">
    <property type="protein sequence ID" value="RBA37348.1"/>
    <property type="molecule type" value="Genomic_DNA"/>
</dbReference>
<feature type="transmembrane region" description="Helical" evidence="9">
    <location>
        <begin position="107"/>
        <end position="123"/>
    </location>
</feature>
<feature type="transmembrane region" description="Helical" evidence="9">
    <location>
        <begin position="23"/>
        <end position="48"/>
    </location>
</feature>
<dbReference type="Proteomes" id="UP000252187">
    <property type="component" value="Unassembled WGS sequence"/>
</dbReference>
<accession>A0A365PB11</accession>
<organism evidence="12 13">
    <name type="scientific">Dietzia maris</name>
    <dbReference type="NCBI Taxonomy" id="37915"/>
    <lineage>
        <taxon>Bacteria</taxon>
        <taxon>Bacillati</taxon>
        <taxon>Actinomycetota</taxon>
        <taxon>Actinomycetes</taxon>
        <taxon>Mycobacteriales</taxon>
        <taxon>Dietziaceae</taxon>
        <taxon>Dietzia</taxon>
    </lineage>
</organism>
<dbReference type="GO" id="GO:0006508">
    <property type="term" value="P:proteolysis"/>
    <property type="evidence" value="ECO:0007669"/>
    <property type="project" value="UniProtKB-KW"/>
</dbReference>